<dbReference type="GO" id="GO:0005829">
    <property type="term" value="C:cytosol"/>
    <property type="evidence" value="ECO:0007669"/>
    <property type="project" value="TreeGrafter"/>
</dbReference>
<evidence type="ECO:0000256" key="6">
    <source>
        <dbReference type="RuleBase" id="RU361200"/>
    </source>
</evidence>
<dbReference type="Gene3D" id="3.30.470.20">
    <property type="entry name" value="ATP-grasp fold, B domain"/>
    <property type="match status" value="1"/>
</dbReference>
<dbReference type="InterPro" id="IPR016185">
    <property type="entry name" value="PreATP-grasp_dom_sf"/>
</dbReference>
<name>A0A4R3VHE2_9BURK</name>
<dbReference type="Pfam" id="PF22660">
    <property type="entry name" value="RS_preATP-grasp-like"/>
    <property type="match status" value="1"/>
</dbReference>
<sequence length="396" mass="42438">MTSGKDQSASSFPLPPGSWLGMLGGGQLGRMFCHAAQRLGYRVAVLDPAQDSPAGAVADLHIRAAYDDAEGIRQLAQRCPAVTTEFENVPASTLEQLAAEGVAVSPGAFAVAIVQDRTKEKAFIRSAGVPVAPYAPVFEKNDIAIASQSLFPGILKAARLGYDGKGQVRVATREEAMQAWDDLKTEACVLEAFAPLDYEISVVIARGRDGQAVTYDAARNEHRDGILAVSTVDPDALEPGLQERASRLAKELARELDYCGVMCVECFVLTDGSLLVNEIAPRPHNSGHHTIDSCGSSQFDQQVRTMAGLPLGCTQTLRPSVMLNLLGDLWFENGVQREPDWAGVLRVPQAHLHLYGKTEPRLGRKMGHITITGDTLAQAQERAAQAAGALGLVYQP</sequence>
<dbReference type="NCBIfam" id="NF004676">
    <property type="entry name" value="PRK06019.1-2"/>
    <property type="match status" value="1"/>
</dbReference>
<dbReference type="GO" id="GO:0004638">
    <property type="term" value="F:phosphoribosylaminoimidazole carboxylase activity"/>
    <property type="evidence" value="ECO:0007669"/>
    <property type="project" value="InterPro"/>
</dbReference>
<feature type="binding site" evidence="5">
    <location>
        <begin position="161"/>
        <end position="167"/>
    </location>
    <ligand>
        <name>ATP</name>
        <dbReference type="ChEBI" id="CHEBI:30616"/>
    </ligand>
</feature>
<comment type="similarity">
    <text evidence="5 6">Belongs to the PurK/PurT family.</text>
</comment>
<dbReference type="NCBIfam" id="TIGR01161">
    <property type="entry name" value="purK"/>
    <property type="match status" value="1"/>
</dbReference>
<feature type="binding site" evidence="5">
    <location>
        <begin position="277"/>
        <end position="278"/>
    </location>
    <ligand>
        <name>ATP</name>
        <dbReference type="ChEBI" id="CHEBI:30616"/>
    </ligand>
</feature>
<feature type="binding site" evidence="5">
    <location>
        <position position="117"/>
    </location>
    <ligand>
        <name>ATP</name>
        <dbReference type="ChEBI" id="CHEBI:30616"/>
    </ligand>
</feature>
<feature type="binding site" evidence="5">
    <location>
        <position position="222"/>
    </location>
    <ligand>
        <name>ATP</name>
        <dbReference type="ChEBI" id="CHEBI:30616"/>
    </ligand>
</feature>
<dbReference type="Gene3D" id="3.30.1490.20">
    <property type="entry name" value="ATP-grasp fold, A domain"/>
    <property type="match status" value="1"/>
</dbReference>
<dbReference type="InterPro" id="IPR054350">
    <property type="entry name" value="PurT/PurK_preATP-grasp"/>
</dbReference>
<evidence type="ECO:0000256" key="2">
    <source>
        <dbReference type="ARBA" id="ARBA00022741"/>
    </source>
</evidence>
<dbReference type="PANTHER" id="PTHR11609:SF5">
    <property type="entry name" value="PHOSPHORIBOSYLAMINOIMIDAZOLE CARBOXYLASE"/>
    <property type="match status" value="1"/>
</dbReference>
<comment type="caution">
    <text evidence="5">Lacks conserved residue(s) required for the propagation of feature annotation.</text>
</comment>
<gene>
    <name evidence="5 6" type="primary">purK</name>
    <name evidence="8" type="ORF">EV686_101647</name>
</gene>
<dbReference type="InterPro" id="IPR013815">
    <property type="entry name" value="ATP_grasp_subdomain_1"/>
</dbReference>
<keyword evidence="1 5" id="KW-0436">Ligase</keyword>
<dbReference type="PROSITE" id="PS50975">
    <property type="entry name" value="ATP_GRASP"/>
    <property type="match status" value="1"/>
</dbReference>
<dbReference type="AlphaFoldDB" id="A0A4R3VHE2"/>
<keyword evidence="3 5" id="KW-0658">Purine biosynthesis</keyword>
<organism evidence="8 9">
    <name type="scientific">Paracandidimonas soli</name>
    <dbReference type="NCBI Taxonomy" id="1917182"/>
    <lineage>
        <taxon>Bacteria</taxon>
        <taxon>Pseudomonadati</taxon>
        <taxon>Pseudomonadota</taxon>
        <taxon>Betaproteobacteria</taxon>
        <taxon>Burkholderiales</taxon>
        <taxon>Alcaligenaceae</taxon>
        <taxon>Paracandidimonas</taxon>
    </lineage>
</organism>
<dbReference type="Gene3D" id="3.40.50.20">
    <property type="match status" value="1"/>
</dbReference>
<comment type="caution">
    <text evidence="8">The sequence shown here is derived from an EMBL/GenBank/DDBJ whole genome shotgun (WGS) entry which is preliminary data.</text>
</comment>
<dbReference type="SUPFAM" id="SSF56059">
    <property type="entry name" value="Glutathione synthetase ATP-binding domain-like"/>
    <property type="match status" value="1"/>
</dbReference>
<dbReference type="Pfam" id="PF17769">
    <property type="entry name" value="PurK_C"/>
    <property type="match status" value="1"/>
</dbReference>
<reference evidence="8 9" key="1">
    <citation type="submission" date="2019-03" db="EMBL/GenBank/DDBJ databases">
        <title>Genomic Encyclopedia of Type Strains, Phase IV (KMG-IV): sequencing the most valuable type-strain genomes for metagenomic binning, comparative biology and taxonomic classification.</title>
        <authorList>
            <person name="Goeker M."/>
        </authorList>
    </citation>
    <scope>NUCLEOTIDE SEQUENCE [LARGE SCALE GENOMIC DNA]</scope>
    <source>
        <strain evidence="8 9">DSM 100048</strain>
    </source>
</reference>
<dbReference type="Pfam" id="PF02222">
    <property type="entry name" value="ATP-grasp"/>
    <property type="match status" value="1"/>
</dbReference>
<keyword evidence="2 5" id="KW-0547">Nucleotide-binding</keyword>
<dbReference type="NCBIfam" id="NF004677">
    <property type="entry name" value="PRK06019.1-3"/>
    <property type="match status" value="1"/>
</dbReference>
<dbReference type="InterPro" id="IPR003135">
    <property type="entry name" value="ATP-grasp_carboxylate-amine"/>
</dbReference>
<comment type="function">
    <text evidence="5">Catalyzes the ATP-dependent conversion of 5-aminoimidazole ribonucleotide (AIR) and HCO(3)(-) to N5-carboxyaminoimidazole ribonucleotide (N5-CAIR).</text>
</comment>
<dbReference type="PANTHER" id="PTHR11609">
    <property type="entry name" value="PURINE BIOSYNTHESIS PROTEIN 6/7, PUR6/7"/>
    <property type="match status" value="1"/>
</dbReference>
<keyword evidence="4 5" id="KW-0067">ATP-binding</keyword>
<comment type="catalytic activity">
    <reaction evidence="5 6">
        <text>5-amino-1-(5-phospho-beta-D-ribosyl)imidazole + hydrogencarbonate + ATP = 5-carboxyamino-1-(5-phospho-D-ribosyl)imidazole + ADP + phosphate + 2 H(+)</text>
        <dbReference type="Rhea" id="RHEA:19317"/>
        <dbReference type="ChEBI" id="CHEBI:15378"/>
        <dbReference type="ChEBI" id="CHEBI:17544"/>
        <dbReference type="ChEBI" id="CHEBI:30616"/>
        <dbReference type="ChEBI" id="CHEBI:43474"/>
        <dbReference type="ChEBI" id="CHEBI:58730"/>
        <dbReference type="ChEBI" id="CHEBI:137981"/>
        <dbReference type="ChEBI" id="CHEBI:456216"/>
        <dbReference type="EC" id="6.3.4.18"/>
    </reaction>
</comment>
<dbReference type="InterPro" id="IPR011761">
    <property type="entry name" value="ATP-grasp"/>
</dbReference>
<evidence type="ECO:0000256" key="5">
    <source>
        <dbReference type="HAMAP-Rule" id="MF_01928"/>
    </source>
</evidence>
<dbReference type="RefSeq" id="WP_132473394.1">
    <property type="nucleotide sequence ID" value="NZ_JBEBWM010000065.1"/>
</dbReference>
<dbReference type="GO" id="GO:0005524">
    <property type="term" value="F:ATP binding"/>
    <property type="evidence" value="ECO:0007669"/>
    <property type="project" value="UniProtKB-UniRule"/>
</dbReference>
<proteinExistence type="inferred from homology"/>
<comment type="function">
    <text evidence="6">Catalyzes the ATP-dependent conversion of 5-aminoimidazole ribonucleotide (AIR) and HCO(3)- to N5-carboxyaminoimidazole ribonucleotide (N5-CAIR).</text>
</comment>
<comment type="subunit">
    <text evidence="5 6">Homodimer.</text>
</comment>
<dbReference type="Proteomes" id="UP000294692">
    <property type="component" value="Unassembled WGS sequence"/>
</dbReference>
<evidence type="ECO:0000256" key="4">
    <source>
        <dbReference type="ARBA" id="ARBA00022840"/>
    </source>
</evidence>
<feature type="domain" description="ATP-grasp" evidence="7">
    <location>
        <begin position="121"/>
        <end position="307"/>
    </location>
</feature>
<evidence type="ECO:0000256" key="1">
    <source>
        <dbReference type="ARBA" id="ARBA00022598"/>
    </source>
</evidence>
<keyword evidence="9" id="KW-1185">Reference proteome</keyword>
<dbReference type="NCBIfam" id="NF004675">
    <property type="entry name" value="PRK06019.1-1"/>
    <property type="match status" value="1"/>
</dbReference>
<dbReference type="NCBIfam" id="NF004679">
    <property type="entry name" value="PRK06019.1-5"/>
    <property type="match status" value="1"/>
</dbReference>
<accession>A0A4R3VHE2</accession>
<dbReference type="InterPro" id="IPR040686">
    <property type="entry name" value="PurK_C"/>
</dbReference>
<dbReference type="EMBL" id="SMBX01000001">
    <property type="protein sequence ID" value="TCV03184.1"/>
    <property type="molecule type" value="Genomic_DNA"/>
</dbReference>
<dbReference type="OrthoDB" id="9804625at2"/>
<dbReference type="EC" id="6.3.4.18" evidence="5 6"/>
<comment type="pathway">
    <text evidence="5 6">Purine metabolism; IMP biosynthesis via de novo pathway; 5-amino-1-(5-phospho-D-ribosyl)imidazole-4-carboxylate from 5-amino-1-(5-phospho-D-ribosyl)imidazole (N5-CAIR route): step 1/2.</text>
</comment>
<dbReference type="GO" id="GO:0046872">
    <property type="term" value="F:metal ion binding"/>
    <property type="evidence" value="ECO:0007669"/>
    <property type="project" value="InterPro"/>
</dbReference>
<evidence type="ECO:0000313" key="9">
    <source>
        <dbReference type="Proteomes" id="UP000294692"/>
    </source>
</evidence>
<dbReference type="GO" id="GO:0034028">
    <property type="term" value="F:5-(carboxyamino)imidazole ribonucleotide synthase activity"/>
    <property type="evidence" value="ECO:0007669"/>
    <property type="project" value="UniProtKB-UniRule"/>
</dbReference>
<evidence type="ECO:0000313" key="8">
    <source>
        <dbReference type="EMBL" id="TCV03184.1"/>
    </source>
</evidence>
<dbReference type="HAMAP" id="MF_01928">
    <property type="entry name" value="PurK"/>
    <property type="match status" value="1"/>
</dbReference>
<dbReference type="InterPro" id="IPR005875">
    <property type="entry name" value="PurK"/>
</dbReference>
<dbReference type="UniPathway" id="UPA00074">
    <property type="reaction ID" value="UER00942"/>
</dbReference>
<dbReference type="InterPro" id="IPR011054">
    <property type="entry name" value="Rudment_hybrid_motif"/>
</dbReference>
<evidence type="ECO:0000259" key="7">
    <source>
        <dbReference type="PROSITE" id="PS50975"/>
    </source>
</evidence>
<feature type="binding site" evidence="5">
    <location>
        <position position="199"/>
    </location>
    <ligand>
        <name>ATP</name>
        <dbReference type="ChEBI" id="CHEBI:30616"/>
    </ligand>
</feature>
<protein>
    <recommendedName>
        <fullName evidence="5 6">N5-carboxyaminoimidazole ribonucleotide synthase</fullName>
        <shortName evidence="5 6">N5-CAIR synthase</shortName>
        <ecNumber evidence="5 6">6.3.4.18</ecNumber>
    </recommendedName>
    <alternativeName>
        <fullName evidence="5 6">5-(carboxyamino)imidazole ribonucleotide synthetase</fullName>
    </alternativeName>
</protein>
<dbReference type="GO" id="GO:0006189">
    <property type="term" value="P:'de novo' IMP biosynthetic process"/>
    <property type="evidence" value="ECO:0007669"/>
    <property type="project" value="UniProtKB-UniRule"/>
</dbReference>
<dbReference type="SUPFAM" id="SSF51246">
    <property type="entry name" value="Rudiment single hybrid motif"/>
    <property type="match status" value="1"/>
</dbReference>
<dbReference type="FunFam" id="3.30.1490.20:FF:000015">
    <property type="entry name" value="N5-carboxyaminoimidazole ribonucleotide synthase"/>
    <property type="match status" value="1"/>
</dbReference>
<feature type="binding site" evidence="5">
    <location>
        <position position="156"/>
    </location>
    <ligand>
        <name>ATP</name>
        <dbReference type="ChEBI" id="CHEBI:30616"/>
    </ligand>
</feature>
<dbReference type="SUPFAM" id="SSF52440">
    <property type="entry name" value="PreATP-grasp domain"/>
    <property type="match status" value="1"/>
</dbReference>
<evidence type="ECO:0000256" key="3">
    <source>
        <dbReference type="ARBA" id="ARBA00022755"/>
    </source>
</evidence>